<reference evidence="3" key="1">
    <citation type="journal article" date="2015" name="Appl. Environ. Microbiol.">
        <title>Nanoarchaeota, Their Sulfolobales Host, and Nanoarchaeota Virus Distribution across Yellowstone National Park Hot Springs.</title>
        <authorList>
            <person name="Munson-McGee J.H."/>
            <person name="Field E.K."/>
            <person name="Bateson M."/>
            <person name="Rooney C."/>
            <person name="Stepanauskas R."/>
            <person name="Young M.J."/>
        </authorList>
    </citation>
    <scope>NUCLEOTIDE SEQUENCE [LARGE SCALE GENOMIC DNA]</scope>
    <source>
        <strain evidence="3">SCGC AB-777_F03</strain>
    </source>
</reference>
<feature type="coiled-coil region" evidence="1">
    <location>
        <begin position="22"/>
        <end position="49"/>
    </location>
</feature>
<dbReference type="EMBL" id="QEFP02000010">
    <property type="protein sequence ID" value="MCC5447142.1"/>
    <property type="molecule type" value="Genomic_DNA"/>
</dbReference>
<organism evidence="3">
    <name type="scientific">Nanobsidianus stetteri</name>
    <dbReference type="NCBI Taxonomy" id="1294122"/>
    <lineage>
        <taxon>Archaea</taxon>
        <taxon>Nanobdellota</taxon>
        <taxon>Candidatus Nanoarchaeia</taxon>
        <taxon>Nanoarchaeales</taxon>
        <taxon>Nanopusillaceae</taxon>
        <taxon>Candidatus Nanobsidianus</taxon>
    </lineage>
</organism>
<sequence length="207" mass="24369">MNDQQPVNSFENISDLMEKINRLSEEETKKRLNDHIKKLEDLLKWMTKEVKEKTYLSEIRKNLTEIDMGCHKHSDGLMLCGYDITTSFYNEDKYKLAECRSNTISYKIKCTDYIGKSFELYDPPQDSPQNPRGFSFREGIKDSIRSIHNTLHPAVPMHMGNQYIHMRATVSTDPYKQRIENPVIIIDDNIFIYYNGRSTITMFCNLY</sequence>
<accession>A0A2T9WL76</accession>
<evidence type="ECO:0000256" key="1">
    <source>
        <dbReference type="SAM" id="Coils"/>
    </source>
</evidence>
<reference evidence="2" key="4">
    <citation type="submission" date="2021-11" db="EMBL/GenBank/DDBJ databases">
        <authorList>
            <person name="Munson-Mcgee J."/>
            <person name="Field E."/>
            <person name="Bateson M."/>
            <person name="Rooney C."/>
            <person name="Stepanauskas R."/>
            <person name="Young M."/>
        </authorList>
    </citation>
    <scope>NUCLEOTIDE SEQUENCE</scope>
    <source>
        <strain evidence="2">SCGC AB-777_F03</strain>
    </source>
</reference>
<keyword evidence="1" id="KW-0175">Coiled coil</keyword>
<reference evidence="2" key="3">
    <citation type="submission" date="2017-05" db="EMBL/GenBank/DDBJ databases">
        <authorList>
            <person name="Munson-Mcgee J.H."/>
        </authorList>
    </citation>
    <scope>NUCLEOTIDE SEQUENCE</scope>
    <source>
        <strain evidence="2">SCGC AB-777_F03</strain>
    </source>
</reference>
<dbReference type="Proteomes" id="UP000245509">
    <property type="component" value="Unassembled WGS sequence"/>
</dbReference>
<dbReference type="RefSeq" id="WP_228615365.1">
    <property type="nucleotide sequence ID" value="NZ_QEFP02000010.1"/>
</dbReference>
<evidence type="ECO:0000313" key="3">
    <source>
        <dbReference type="EMBL" id="PVU68577.1"/>
    </source>
</evidence>
<comment type="caution">
    <text evidence="3">The sequence shown here is derived from an EMBL/GenBank/DDBJ whole genome shotgun (WGS) entry which is preliminary data.</text>
</comment>
<dbReference type="EMBL" id="QEFP01000007">
    <property type="protein sequence ID" value="PVU68577.1"/>
    <property type="molecule type" value="Genomic_DNA"/>
</dbReference>
<proteinExistence type="predicted"/>
<name>A0A2T9WL76_NANST</name>
<reference evidence="3" key="2">
    <citation type="submission" date="2017-05" db="EMBL/GenBank/DDBJ databases">
        <authorList>
            <person name="Song R."/>
            <person name="Chenine A.L."/>
            <person name="Ruprecht R.M."/>
        </authorList>
    </citation>
    <scope>NUCLEOTIDE SEQUENCE</scope>
    <source>
        <strain evidence="3">SCGC AB-777_F03</strain>
    </source>
</reference>
<dbReference type="AlphaFoldDB" id="A0A2T9WL76"/>
<evidence type="ECO:0000313" key="2">
    <source>
        <dbReference type="EMBL" id="MCC5447142.1"/>
    </source>
</evidence>
<protein>
    <submittedName>
        <fullName evidence="3">Uncharacterized protein</fullName>
    </submittedName>
</protein>
<gene>
    <name evidence="2" type="ORF">DDW03_001860</name>
    <name evidence="3" type="ORF">DDW03_01875</name>
</gene>